<evidence type="ECO:0000313" key="14">
    <source>
        <dbReference type="Proteomes" id="UP000004508"/>
    </source>
</evidence>
<dbReference type="PANTHER" id="PTHR21499">
    <property type="entry name" value="ASPARTATE KINASE"/>
    <property type="match status" value="1"/>
</dbReference>
<reference evidence="13 14" key="1">
    <citation type="journal article" date="2011" name="Stand. Genomic Sci.">
        <title>Non-contiguous finished genome sequence and contextual data of the filamentous soil bacterium Ktedonobacter racemifer type strain (SOSP1-21).</title>
        <authorList>
            <person name="Chang Y.J."/>
            <person name="Land M."/>
            <person name="Hauser L."/>
            <person name="Chertkov O."/>
            <person name="Del Rio T.G."/>
            <person name="Nolan M."/>
            <person name="Copeland A."/>
            <person name="Tice H."/>
            <person name="Cheng J.F."/>
            <person name="Lucas S."/>
            <person name="Han C."/>
            <person name="Goodwin L."/>
            <person name="Pitluck S."/>
            <person name="Ivanova N."/>
            <person name="Ovchinikova G."/>
            <person name="Pati A."/>
            <person name="Chen A."/>
            <person name="Palaniappan K."/>
            <person name="Mavromatis K."/>
            <person name="Liolios K."/>
            <person name="Brettin T."/>
            <person name="Fiebig A."/>
            <person name="Rohde M."/>
            <person name="Abt B."/>
            <person name="Goker M."/>
            <person name="Detter J.C."/>
            <person name="Woyke T."/>
            <person name="Bristow J."/>
            <person name="Eisen J.A."/>
            <person name="Markowitz V."/>
            <person name="Hugenholtz P."/>
            <person name="Kyrpides N.C."/>
            <person name="Klenk H.P."/>
            <person name="Lapidus A."/>
        </authorList>
    </citation>
    <scope>NUCLEOTIDE SEQUENCE [LARGE SCALE GENOMIC DNA]</scope>
    <source>
        <strain evidence="14">DSM 44963</strain>
    </source>
</reference>
<dbReference type="UniPathway" id="UPA00051">
    <property type="reaction ID" value="UER00462"/>
</dbReference>
<keyword evidence="7" id="KW-0220">Diaminopimelate biosynthesis</keyword>
<evidence type="ECO:0000256" key="1">
    <source>
        <dbReference type="ARBA" id="ARBA00004766"/>
    </source>
</evidence>
<accession>D6U6B9</accession>
<name>D6U6B9_KTERA</name>
<evidence type="ECO:0000256" key="6">
    <source>
        <dbReference type="ARBA" id="ARBA00022840"/>
    </source>
</evidence>
<dbReference type="InterPro" id="IPR036393">
    <property type="entry name" value="AceGlu_kinase-like_sf"/>
</dbReference>
<keyword evidence="11" id="KW-0175">Coiled coil</keyword>
<keyword evidence="5 9" id="KW-0418">Kinase</keyword>
<evidence type="ECO:0000256" key="3">
    <source>
        <dbReference type="ARBA" id="ARBA00022679"/>
    </source>
</evidence>
<dbReference type="Pfam" id="PF00696">
    <property type="entry name" value="AA_kinase"/>
    <property type="match status" value="1"/>
</dbReference>
<evidence type="ECO:0000256" key="9">
    <source>
        <dbReference type="RuleBase" id="RU003448"/>
    </source>
</evidence>
<comment type="similarity">
    <text evidence="2 9">Belongs to the aspartokinase family.</text>
</comment>
<dbReference type="NCBIfam" id="TIGR00657">
    <property type="entry name" value="asp_kinases"/>
    <property type="match status" value="1"/>
</dbReference>
<protein>
    <recommendedName>
        <fullName evidence="9">Aspartokinase</fullName>
        <ecNumber evidence="9">2.7.2.4</ecNumber>
    </recommendedName>
</protein>
<comment type="caution">
    <text evidence="13">The sequence shown here is derived from an EMBL/GenBank/DDBJ whole genome shotgun (WGS) entry which is preliminary data.</text>
</comment>
<dbReference type="AlphaFoldDB" id="D6U6B9"/>
<dbReference type="GO" id="GO:0004072">
    <property type="term" value="F:aspartate kinase activity"/>
    <property type="evidence" value="ECO:0007669"/>
    <property type="project" value="UniProtKB-EC"/>
</dbReference>
<evidence type="ECO:0000313" key="13">
    <source>
        <dbReference type="EMBL" id="EFH80530.1"/>
    </source>
</evidence>
<dbReference type="OrthoDB" id="9799110at2"/>
<sequence>MSELFQQHRHIVQGEYERTPLTKQATSVMKFGGTSVGSGARICQVAAIIAQAAREALKTPTAPFPVVVVSAMAGVTDQLVRLNHYACAGKFEACAVEIEQLKQQYVRVVAEVVREEEQYTVLLRELMETLEALERDVKALQSSTEEGQDVALHTAAVVSYGERLSVLLVAAALTDLGVAAEAIRQEVIITAHPQSVGVQPLGSIVGTEPLAQETREQTYKLLWPVVRRGAVPVVAGFIGRTVTGEVTTLGRNGSDYSAAVLGAALDCEEVAIYTDVDGILTADPRLIANASLLASLSYEEATHLSWMGAKVLHPHTLQPLLQSNIPVRVRNTFQPHLPGTVVGSVAPGMSGARALVIRHHMALMTLENIDPLNTSEYVEEVLALITRAAVDPIVICTSSERHISFVIDEQEVDAILALLARETYCWEVRCHHDVAVCACIGSGFITDPMSSVRAVAALDRECIPLIAQGSSVLGLLFVVANDDSEQALRNLHRELIEPEHACCTLRLSTYGTSTSIEKEGMIAKKWPEQECLTQNQEMH</sequence>
<dbReference type="CDD" id="cd04892">
    <property type="entry name" value="ACT_AK-like_2"/>
    <property type="match status" value="1"/>
</dbReference>
<dbReference type="FunCoup" id="D6U6B9">
    <property type="interactions" value="500"/>
</dbReference>
<evidence type="ECO:0000256" key="2">
    <source>
        <dbReference type="ARBA" id="ARBA00010122"/>
    </source>
</evidence>
<dbReference type="Proteomes" id="UP000004508">
    <property type="component" value="Unassembled WGS sequence"/>
</dbReference>
<keyword evidence="14" id="KW-1185">Reference proteome</keyword>
<dbReference type="Gene3D" id="1.20.120.1320">
    <property type="entry name" value="Aspartokinase, catalytic domain"/>
    <property type="match status" value="1"/>
</dbReference>
<dbReference type="InterPro" id="IPR001341">
    <property type="entry name" value="Asp_kinase"/>
</dbReference>
<evidence type="ECO:0000256" key="11">
    <source>
        <dbReference type="SAM" id="Coils"/>
    </source>
</evidence>
<feature type="domain" description="Aspartate/glutamate/uridylate kinase" evidence="12">
    <location>
        <begin position="27"/>
        <end position="331"/>
    </location>
</feature>
<dbReference type="Gene3D" id="3.40.1160.10">
    <property type="entry name" value="Acetylglutamate kinase-like"/>
    <property type="match status" value="1"/>
</dbReference>
<dbReference type="EMBL" id="ADVG01000005">
    <property type="protein sequence ID" value="EFH80530.1"/>
    <property type="molecule type" value="Genomic_DNA"/>
</dbReference>
<dbReference type="eggNOG" id="COG0527">
    <property type="taxonomic scope" value="Bacteria"/>
</dbReference>
<evidence type="ECO:0000256" key="7">
    <source>
        <dbReference type="ARBA" id="ARBA00022915"/>
    </source>
</evidence>
<feature type="coiled-coil region" evidence="11">
    <location>
        <begin position="98"/>
        <end position="150"/>
    </location>
</feature>
<comment type="pathway">
    <text evidence="10">Amino-acid biosynthesis; L-methionine biosynthesis via de novo pathway; L-homoserine from L-aspartate: step 1/3.</text>
</comment>
<organism evidence="13 14">
    <name type="scientific">Ktedonobacter racemifer DSM 44963</name>
    <dbReference type="NCBI Taxonomy" id="485913"/>
    <lineage>
        <taxon>Bacteria</taxon>
        <taxon>Bacillati</taxon>
        <taxon>Chloroflexota</taxon>
        <taxon>Ktedonobacteria</taxon>
        <taxon>Ktedonobacterales</taxon>
        <taxon>Ktedonobacteraceae</taxon>
        <taxon>Ktedonobacter</taxon>
    </lineage>
</organism>
<dbReference type="GO" id="GO:0005524">
    <property type="term" value="F:ATP binding"/>
    <property type="evidence" value="ECO:0007669"/>
    <property type="project" value="UniProtKB-KW"/>
</dbReference>
<dbReference type="STRING" id="485913.Krac_1142"/>
<dbReference type="SUPFAM" id="SSF53633">
    <property type="entry name" value="Carbamate kinase-like"/>
    <property type="match status" value="1"/>
</dbReference>
<keyword evidence="6" id="KW-0067">ATP-binding</keyword>
<evidence type="ECO:0000256" key="5">
    <source>
        <dbReference type="ARBA" id="ARBA00022777"/>
    </source>
</evidence>
<evidence type="ECO:0000256" key="10">
    <source>
        <dbReference type="RuleBase" id="RU004249"/>
    </source>
</evidence>
<dbReference type="InterPro" id="IPR045865">
    <property type="entry name" value="ACT-like_dom_sf"/>
</dbReference>
<evidence type="ECO:0000259" key="12">
    <source>
        <dbReference type="Pfam" id="PF00696"/>
    </source>
</evidence>
<dbReference type="InterPro" id="IPR018042">
    <property type="entry name" value="Aspartate_kinase_CS"/>
</dbReference>
<dbReference type="SUPFAM" id="SSF55021">
    <property type="entry name" value="ACT-like"/>
    <property type="match status" value="2"/>
</dbReference>
<dbReference type="RefSeq" id="WP_007923168.1">
    <property type="nucleotide sequence ID" value="NZ_ADVG01000005.1"/>
</dbReference>
<dbReference type="GO" id="GO:0005829">
    <property type="term" value="C:cytosol"/>
    <property type="evidence" value="ECO:0007669"/>
    <property type="project" value="TreeGrafter"/>
</dbReference>
<keyword evidence="10" id="KW-0028">Amino-acid biosynthesis</keyword>
<comment type="catalytic activity">
    <reaction evidence="8 9">
        <text>L-aspartate + ATP = 4-phospho-L-aspartate + ADP</text>
        <dbReference type="Rhea" id="RHEA:23776"/>
        <dbReference type="ChEBI" id="CHEBI:29991"/>
        <dbReference type="ChEBI" id="CHEBI:30616"/>
        <dbReference type="ChEBI" id="CHEBI:57535"/>
        <dbReference type="ChEBI" id="CHEBI:456216"/>
        <dbReference type="EC" id="2.7.2.4"/>
    </reaction>
</comment>
<dbReference type="GO" id="GO:0009090">
    <property type="term" value="P:homoserine biosynthetic process"/>
    <property type="evidence" value="ECO:0007669"/>
    <property type="project" value="TreeGrafter"/>
</dbReference>
<dbReference type="GO" id="GO:0019877">
    <property type="term" value="P:diaminopimelate biosynthetic process"/>
    <property type="evidence" value="ECO:0007669"/>
    <property type="project" value="UniProtKB-KW"/>
</dbReference>
<gene>
    <name evidence="13" type="ORF">Krac_1142</name>
</gene>
<dbReference type="UniPathway" id="UPA00050">
    <property type="reaction ID" value="UER00461"/>
</dbReference>
<dbReference type="EC" id="2.7.2.4" evidence="9"/>
<keyword evidence="4" id="KW-0547">Nucleotide-binding</keyword>
<comment type="pathway">
    <text evidence="10">Amino-acid biosynthesis; L-threonine biosynthesis; L-threonine from L-aspartate: step 1/5.</text>
</comment>
<dbReference type="PROSITE" id="PS00324">
    <property type="entry name" value="ASPARTOKINASE"/>
    <property type="match status" value="1"/>
</dbReference>
<dbReference type="InterPro" id="IPR001048">
    <property type="entry name" value="Asp/Glu/Uridylate_kinase"/>
</dbReference>
<dbReference type="GO" id="GO:0009088">
    <property type="term" value="P:threonine biosynthetic process"/>
    <property type="evidence" value="ECO:0007669"/>
    <property type="project" value="UniProtKB-UniPathway"/>
</dbReference>
<evidence type="ECO:0000256" key="4">
    <source>
        <dbReference type="ARBA" id="ARBA00022741"/>
    </source>
</evidence>
<dbReference type="Gene3D" id="3.30.2130.10">
    <property type="entry name" value="VC0802-like"/>
    <property type="match status" value="1"/>
</dbReference>
<keyword evidence="3 9" id="KW-0808">Transferase</keyword>
<proteinExistence type="inferred from homology"/>
<dbReference type="InParanoid" id="D6U6B9"/>
<dbReference type="GO" id="GO:0009089">
    <property type="term" value="P:lysine biosynthetic process via diaminopimelate"/>
    <property type="evidence" value="ECO:0007669"/>
    <property type="project" value="UniProtKB-UniPathway"/>
</dbReference>
<evidence type="ECO:0000256" key="8">
    <source>
        <dbReference type="ARBA" id="ARBA00047872"/>
    </source>
</evidence>
<comment type="pathway">
    <text evidence="1 10">Amino-acid biosynthesis; L-lysine biosynthesis via DAP pathway; (S)-tetrahydrodipicolinate from L-aspartate: step 1/4.</text>
</comment>
<dbReference type="CDD" id="cd04868">
    <property type="entry name" value="ACT_AK-like"/>
    <property type="match status" value="1"/>
</dbReference>
<dbReference type="InterPro" id="IPR042199">
    <property type="entry name" value="AsparK_Bifunc_asparK/hSer_DH"/>
</dbReference>
<dbReference type="UniPathway" id="UPA00034">
    <property type="reaction ID" value="UER00015"/>
</dbReference>
<dbReference type="PANTHER" id="PTHR21499:SF59">
    <property type="entry name" value="ASPARTOKINASE"/>
    <property type="match status" value="1"/>
</dbReference>